<keyword evidence="2" id="KW-1185">Reference proteome</keyword>
<dbReference type="EMBL" id="JBHSBN010000010">
    <property type="protein sequence ID" value="MFC4107481.1"/>
    <property type="molecule type" value="Genomic_DNA"/>
</dbReference>
<evidence type="ECO:0000313" key="2">
    <source>
        <dbReference type="Proteomes" id="UP001595868"/>
    </source>
</evidence>
<dbReference type="Proteomes" id="UP001595868">
    <property type="component" value="Unassembled WGS sequence"/>
</dbReference>
<proteinExistence type="predicted"/>
<comment type="caution">
    <text evidence="1">The sequence shown here is derived from an EMBL/GenBank/DDBJ whole genome shotgun (WGS) entry which is preliminary data.</text>
</comment>
<protein>
    <recommendedName>
        <fullName evidence="3">Protein CcmA, bactofilin family</fullName>
    </recommendedName>
</protein>
<evidence type="ECO:0000313" key="1">
    <source>
        <dbReference type="EMBL" id="MFC4107481.1"/>
    </source>
</evidence>
<evidence type="ECO:0008006" key="3">
    <source>
        <dbReference type="Google" id="ProtNLM"/>
    </source>
</evidence>
<reference evidence="2" key="1">
    <citation type="journal article" date="2019" name="Int. J. Syst. Evol. Microbiol.">
        <title>The Global Catalogue of Microorganisms (GCM) 10K type strain sequencing project: providing services to taxonomists for standard genome sequencing and annotation.</title>
        <authorList>
            <consortium name="The Broad Institute Genomics Platform"/>
            <consortium name="The Broad Institute Genome Sequencing Center for Infectious Disease"/>
            <person name="Wu L."/>
            <person name="Ma J."/>
        </authorList>
    </citation>
    <scope>NUCLEOTIDE SEQUENCE [LARGE SCALE GENOMIC DNA]</scope>
    <source>
        <strain evidence="2">2902at01</strain>
    </source>
</reference>
<name>A0ABV8KMY9_9ACTN</name>
<organism evidence="1 2">
    <name type="scientific">Micromonospora zhanjiangensis</name>
    <dbReference type="NCBI Taxonomy" id="1522057"/>
    <lineage>
        <taxon>Bacteria</taxon>
        <taxon>Bacillati</taxon>
        <taxon>Actinomycetota</taxon>
        <taxon>Actinomycetes</taxon>
        <taxon>Micromonosporales</taxon>
        <taxon>Micromonosporaceae</taxon>
        <taxon>Micromonospora</taxon>
    </lineage>
</organism>
<accession>A0ABV8KMY9</accession>
<sequence length="132" mass="14259">MPLDAGLVQVGHDIHAEPGFRCDGEMRLNNADVRGSVKLRGAHLNCPDGRALLAVNLTVGSAVSCCEGFTATGRINLSFATVTRQVCFERARLVNRAGPALSLRHLRTNELVLRPAGRIEGRLAVTRSLTRM</sequence>
<dbReference type="RefSeq" id="WP_377546441.1">
    <property type="nucleotide sequence ID" value="NZ_JBHSBN010000010.1"/>
</dbReference>
<gene>
    <name evidence="1" type="ORF">ACFOX0_16310</name>
</gene>